<keyword evidence="2" id="KW-1185">Reference proteome</keyword>
<name>A0A892ZJH6_9NEIS</name>
<reference evidence="1" key="1">
    <citation type="submission" date="2021-02" db="EMBL/GenBank/DDBJ databases">
        <title>Neisseriaceae sp. 26B isolated from the cloaca of a Common Toad-headed Turtle (Mesoclemmys nasuta).</title>
        <authorList>
            <person name="Spergser J."/>
            <person name="Busse H.-J."/>
        </authorList>
    </citation>
    <scope>NUCLEOTIDE SEQUENCE</scope>
    <source>
        <strain evidence="1">26B</strain>
    </source>
</reference>
<sequence length="178" mass="19775">MLAQLKTPLTPPTTSLAPTLRRWYMIVNGNQHRPDLCAAQPGFTKPFMLSEALIPQVRTVACLIAAERLAFDAPTPEHITTEADWFAARILVLGVKVFHLDVTLIPMMKSANQRAQAFARKHGLPFTPAQMRMSLHAGRPQQMLVMETDDSGHNDIGLVGNSLALRRQIATRHHLLQA</sequence>
<dbReference type="KEGG" id="ptes:JQU52_12860"/>
<protein>
    <submittedName>
        <fullName evidence="1">Uncharacterized protein</fullName>
    </submittedName>
</protein>
<proteinExistence type="predicted"/>
<organism evidence="1 2">
    <name type="scientific">Paralysiella testudinis</name>
    <dbReference type="NCBI Taxonomy" id="2809020"/>
    <lineage>
        <taxon>Bacteria</taxon>
        <taxon>Pseudomonadati</taxon>
        <taxon>Pseudomonadota</taxon>
        <taxon>Betaproteobacteria</taxon>
        <taxon>Neisseriales</taxon>
        <taxon>Neisseriaceae</taxon>
        <taxon>Paralysiella</taxon>
    </lineage>
</organism>
<evidence type="ECO:0000313" key="2">
    <source>
        <dbReference type="Proteomes" id="UP000653156"/>
    </source>
</evidence>
<evidence type="ECO:0000313" key="1">
    <source>
        <dbReference type="EMBL" id="QRQ83381.1"/>
    </source>
</evidence>
<dbReference type="Proteomes" id="UP000653156">
    <property type="component" value="Chromosome"/>
</dbReference>
<gene>
    <name evidence="1" type="ORF">JQU52_12860</name>
</gene>
<accession>A0A892ZJH6</accession>
<dbReference type="AlphaFoldDB" id="A0A892ZJH6"/>
<dbReference type="EMBL" id="CP069798">
    <property type="protein sequence ID" value="QRQ83381.1"/>
    <property type="molecule type" value="Genomic_DNA"/>
</dbReference>